<dbReference type="Pfam" id="PF17403">
    <property type="entry name" value="Nrap_D2"/>
    <property type="match status" value="1"/>
</dbReference>
<reference evidence="2" key="1">
    <citation type="journal article" date="2020" name="J. Eukaryot. Microbiol.">
        <title>De novo Sequencing, Assembly and Annotation of the Transcriptome for the Free-Living Testate Amoeba Arcella intermedia.</title>
        <authorList>
            <person name="Ribeiro G.M."/>
            <person name="Porfirio-Sousa A.L."/>
            <person name="Maurer-Alcala X.X."/>
            <person name="Katz L.A."/>
            <person name="Lahr D.J.G."/>
        </authorList>
    </citation>
    <scope>NUCLEOTIDE SEQUENCE</scope>
</reference>
<evidence type="ECO:0000259" key="1">
    <source>
        <dbReference type="Pfam" id="PF17403"/>
    </source>
</evidence>
<dbReference type="GO" id="GO:0031123">
    <property type="term" value="P:RNA 3'-end processing"/>
    <property type="evidence" value="ECO:0007669"/>
    <property type="project" value="TreeGrafter"/>
</dbReference>
<organism evidence="2">
    <name type="scientific">Arcella intermedia</name>
    <dbReference type="NCBI Taxonomy" id="1963864"/>
    <lineage>
        <taxon>Eukaryota</taxon>
        <taxon>Amoebozoa</taxon>
        <taxon>Tubulinea</taxon>
        <taxon>Elardia</taxon>
        <taxon>Arcellinida</taxon>
        <taxon>Sphaerothecina</taxon>
        <taxon>Arcellidae</taxon>
        <taxon>Arcella</taxon>
    </lineage>
</organism>
<protein>
    <recommendedName>
        <fullName evidence="1">Nrap protein domain-containing protein</fullName>
    </recommendedName>
</protein>
<sequence>MHADVSIGTINVESLRSIMELMDSDKRIRPLLFSIKKWAKERNLNDAHAGKIKNFGWTVIGLVYFNCCKAEQQPLESSSLEQLLIGFFEFLLHFNWKEKRMNLRLGIVDKEPLKFDSETLVCVEDPSAPFVNMTFHVTPKTFPFLQKEWNRALHMLKQGTTLQSLFKS</sequence>
<dbReference type="EMBL" id="GIBP01008647">
    <property type="protein sequence ID" value="NDV37616.1"/>
    <property type="molecule type" value="Transcribed_RNA"/>
</dbReference>
<evidence type="ECO:0000313" key="2">
    <source>
        <dbReference type="EMBL" id="NDV37616.1"/>
    </source>
</evidence>
<dbReference type="PANTHER" id="PTHR12271:SF40">
    <property type="entry name" value="POLY(A) RNA POLYMERASE GLD2"/>
    <property type="match status" value="1"/>
</dbReference>
<dbReference type="AlphaFoldDB" id="A0A6B2LKK4"/>
<accession>A0A6B2LKK4</accession>
<dbReference type="InterPro" id="IPR035367">
    <property type="entry name" value="Nrap_D2"/>
</dbReference>
<dbReference type="SUPFAM" id="SSF81631">
    <property type="entry name" value="PAP/OAS1 substrate-binding domain"/>
    <property type="match status" value="1"/>
</dbReference>
<dbReference type="GO" id="GO:0016779">
    <property type="term" value="F:nucleotidyltransferase activity"/>
    <property type="evidence" value="ECO:0007669"/>
    <property type="project" value="TreeGrafter"/>
</dbReference>
<proteinExistence type="predicted"/>
<feature type="domain" description="Nrap protein" evidence="1">
    <location>
        <begin position="36"/>
        <end position="159"/>
    </location>
</feature>
<dbReference type="PANTHER" id="PTHR12271">
    <property type="entry name" value="POLY A POLYMERASE CID PAP -RELATED"/>
    <property type="match status" value="1"/>
</dbReference>
<name>A0A6B2LKK4_9EUKA</name>
<dbReference type="Gene3D" id="1.10.1410.10">
    <property type="match status" value="2"/>
</dbReference>